<protein>
    <submittedName>
        <fullName evidence="1">Uncharacterized protein</fullName>
    </submittedName>
</protein>
<accession>A0AA88AD64</accession>
<dbReference type="AlphaFoldDB" id="A0AA88AD64"/>
<name>A0AA88AD64_FICCA</name>
<evidence type="ECO:0000313" key="2">
    <source>
        <dbReference type="Proteomes" id="UP001187192"/>
    </source>
</evidence>
<keyword evidence="2" id="KW-1185">Reference proteome</keyword>
<reference evidence="1" key="1">
    <citation type="submission" date="2023-07" db="EMBL/GenBank/DDBJ databases">
        <title>draft genome sequence of fig (Ficus carica).</title>
        <authorList>
            <person name="Takahashi T."/>
            <person name="Nishimura K."/>
        </authorList>
    </citation>
    <scope>NUCLEOTIDE SEQUENCE</scope>
</reference>
<evidence type="ECO:0000313" key="1">
    <source>
        <dbReference type="EMBL" id="GMN53594.1"/>
    </source>
</evidence>
<sequence>MPGGGGGQRCRAGFGGSLRRRQWGGAVVFVSIDGGHIFGWGKEWSSSALGRGALVTSVGGGRGSSSSLRRGALVANVWGEGGGWGLPMDGRVDFL</sequence>
<dbReference type="EMBL" id="BTGU01000047">
    <property type="protein sequence ID" value="GMN53594.1"/>
    <property type="molecule type" value="Genomic_DNA"/>
</dbReference>
<comment type="caution">
    <text evidence="1">The sequence shown here is derived from an EMBL/GenBank/DDBJ whole genome shotgun (WGS) entry which is preliminary data.</text>
</comment>
<gene>
    <name evidence="1" type="ORF">TIFTF001_022724</name>
</gene>
<proteinExistence type="predicted"/>
<organism evidence="1 2">
    <name type="scientific">Ficus carica</name>
    <name type="common">Common fig</name>
    <dbReference type="NCBI Taxonomy" id="3494"/>
    <lineage>
        <taxon>Eukaryota</taxon>
        <taxon>Viridiplantae</taxon>
        <taxon>Streptophyta</taxon>
        <taxon>Embryophyta</taxon>
        <taxon>Tracheophyta</taxon>
        <taxon>Spermatophyta</taxon>
        <taxon>Magnoliopsida</taxon>
        <taxon>eudicotyledons</taxon>
        <taxon>Gunneridae</taxon>
        <taxon>Pentapetalae</taxon>
        <taxon>rosids</taxon>
        <taxon>fabids</taxon>
        <taxon>Rosales</taxon>
        <taxon>Moraceae</taxon>
        <taxon>Ficeae</taxon>
        <taxon>Ficus</taxon>
    </lineage>
</organism>
<dbReference type="Proteomes" id="UP001187192">
    <property type="component" value="Unassembled WGS sequence"/>
</dbReference>